<name>A0A5C6E595_9BACT</name>
<sequence length="310" mass="34919" precursor="true">MKRHTTGYLFFVLLGEFLFVNVACAQPPAAVAPEVAKTDKKSQTPEKTERSYLRVDETEEGKSRALQTAIVQYVGKPGSPFAGQEVDLVGVVHIGQAEYYQELKKRLATYDTVLYELVAPDGTRIRPEDLEKRRSILASMQSGMKDMLNLEYQLEKIDYMATNFRHADMSPEEFAKDFNRRGDSIWKMGARMMGAGMATNAANGGEAGLLLALFSDDRARRMKQVMARQMVDIDTVTAGMSDENGEDTLIQGRNAKAFGILRDELEQGKKRVAVFYGAGHLLDMAKRLEKNFEMTYVKTEWLDGWDLTRN</sequence>
<accession>A0A5C6E595</accession>
<gene>
    <name evidence="2" type="ORF">Q31b_16470</name>
</gene>
<evidence type="ECO:0000313" key="2">
    <source>
        <dbReference type="EMBL" id="TWU44112.1"/>
    </source>
</evidence>
<dbReference type="PANTHER" id="PTHR35757">
    <property type="entry name" value="THERMOSOME SUBUNIT GAMMA"/>
    <property type="match status" value="1"/>
</dbReference>
<dbReference type="RefSeq" id="WP_231617390.1">
    <property type="nucleotide sequence ID" value="NZ_SJPY01000002.1"/>
</dbReference>
<proteinExistence type="predicted"/>
<organism evidence="2 3">
    <name type="scientific">Novipirellula aureliae</name>
    <dbReference type="NCBI Taxonomy" id="2527966"/>
    <lineage>
        <taxon>Bacteria</taxon>
        <taxon>Pseudomonadati</taxon>
        <taxon>Planctomycetota</taxon>
        <taxon>Planctomycetia</taxon>
        <taxon>Pirellulales</taxon>
        <taxon>Pirellulaceae</taxon>
        <taxon>Novipirellula</taxon>
    </lineage>
</organism>
<evidence type="ECO:0000313" key="3">
    <source>
        <dbReference type="Proteomes" id="UP000315471"/>
    </source>
</evidence>
<feature type="chain" id="PRO_5022808824" description="TraB family protein" evidence="1">
    <location>
        <begin position="26"/>
        <end position="310"/>
    </location>
</feature>
<reference evidence="2 3" key="1">
    <citation type="submission" date="2019-02" db="EMBL/GenBank/DDBJ databases">
        <title>Deep-cultivation of Planctomycetes and their phenomic and genomic characterization uncovers novel biology.</title>
        <authorList>
            <person name="Wiegand S."/>
            <person name="Jogler M."/>
            <person name="Boedeker C."/>
            <person name="Pinto D."/>
            <person name="Vollmers J."/>
            <person name="Rivas-Marin E."/>
            <person name="Kohn T."/>
            <person name="Peeters S.H."/>
            <person name="Heuer A."/>
            <person name="Rast P."/>
            <person name="Oberbeckmann S."/>
            <person name="Bunk B."/>
            <person name="Jeske O."/>
            <person name="Meyerdierks A."/>
            <person name="Storesund J.E."/>
            <person name="Kallscheuer N."/>
            <person name="Luecker S."/>
            <person name="Lage O.M."/>
            <person name="Pohl T."/>
            <person name="Merkel B.J."/>
            <person name="Hornburger P."/>
            <person name="Mueller R.-W."/>
            <person name="Bruemmer F."/>
            <person name="Labrenz M."/>
            <person name="Spormann A.M."/>
            <person name="Op Den Camp H."/>
            <person name="Overmann J."/>
            <person name="Amann R."/>
            <person name="Jetten M.S.M."/>
            <person name="Mascher T."/>
            <person name="Medema M.H."/>
            <person name="Devos D.P."/>
            <person name="Kaster A.-K."/>
            <person name="Ovreas L."/>
            <person name="Rohde M."/>
            <person name="Galperin M.Y."/>
            <person name="Jogler C."/>
        </authorList>
    </citation>
    <scope>NUCLEOTIDE SEQUENCE [LARGE SCALE GENOMIC DNA]</scope>
    <source>
        <strain evidence="2 3">Q31b</strain>
    </source>
</reference>
<dbReference type="Proteomes" id="UP000315471">
    <property type="component" value="Unassembled WGS sequence"/>
</dbReference>
<protein>
    <recommendedName>
        <fullName evidence="4">TraB family protein</fullName>
    </recommendedName>
</protein>
<keyword evidence="1" id="KW-0732">Signal</keyword>
<keyword evidence="3" id="KW-1185">Reference proteome</keyword>
<evidence type="ECO:0000256" key="1">
    <source>
        <dbReference type="SAM" id="SignalP"/>
    </source>
</evidence>
<comment type="caution">
    <text evidence="2">The sequence shown here is derived from an EMBL/GenBank/DDBJ whole genome shotgun (WGS) entry which is preliminary data.</text>
</comment>
<evidence type="ECO:0008006" key="4">
    <source>
        <dbReference type="Google" id="ProtNLM"/>
    </source>
</evidence>
<dbReference type="PANTHER" id="PTHR35757:SF1">
    <property type="entry name" value="THERMOSOME SUBUNIT GAMMA"/>
    <property type="match status" value="1"/>
</dbReference>
<dbReference type="AlphaFoldDB" id="A0A5C6E595"/>
<dbReference type="EMBL" id="SJPY01000002">
    <property type="protein sequence ID" value="TWU44112.1"/>
    <property type="molecule type" value="Genomic_DNA"/>
</dbReference>
<feature type="signal peptide" evidence="1">
    <location>
        <begin position="1"/>
        <end position="25"/>
    </location>
</feature>